<evidence type="ECO:0000256" key="2">
    <source>
        <dbReference type="SAM" id="Phobius"/>
    </source>
</evidence>
<feature type="region of interest" description="Disordered" evidence="1">
    <location>
        <begin position="96"/>
        <end position="201"/>
    </location>
</feature>
<feature type="region of interest" description="Disordered" evidence="1">
    <location>
        <begin position="292"/>
        <end position="330"/>
    </location>
</feature>
<evidence type="ECO:0000313" key="3">
    <source>
        <dbReference type="Ensembl" id="ENSZALP00000015997.1"/>
    </source>
</evidence>
<accession>A0A8D2N0M8</accession>
<evidence type="ECO:0000256" key="1">
    <source>
        <dbReference type="SAM" id="MobiDB-lite"/>
    </source>
</evidence>
<dbReference type="Ensembl" id="ENSZALT00000021438.1">
    <property type="protein sequence ID" value="ENSZALP00000015997.1"/>
    <property type="gene ID" value="ENSZALG00000013022.1"/>
</dbReference>
<dbReference type="AlphaFoldDB" id="A0A8D2N0M8"/>
<proteinExistence type="predicted"/>
<evidence type="ECO:0008006" key="5">
    <source>
        <dbReference type="Google" id="ProtNLM"/>
    </source>
</evidence>
<dbReference type="Pfam" id="PF05399">
    <property type="entry name" value="EVI2A"/>
    <property type="match status" value="1"/>
</dbReference>
<keyword evidence="2" id="KW-0812">Transmembrane</keyword>
<reference evidence="3" key="2">
    <citation type="submission" date="2025-09" db="UniProtKB">
        <authorList>
            <consortium name="Ensembl"/>
        </authorList>
    </citation>
    <scope>IDENTIFICATION</scope>
</reference>
<organism evidence="3 4">
    <name type="scientific">Zonotrichia albicollis</name>
    <name type="common">White-throated sparrow</name>
    <name type="synonym">Fringilla albicollis</name>
    <dbReference type="NCBI Taxonomy" id="44394"/>
    <lineage>
        <taxon>Eukaryota</taxon>
        <taxon>Metazoa</taxon>
        <taxon>Chordata</taxon>
        <taxon>Craniata</taxon>
        <taxon>Vertebrata</taxon>
        <taxon>Euteleostomi</taxon>
        <taxon>Archelosauria</taxon>
        <taxon>Archosauria</taxon>
        <taxon>Dinosauria</taxon>
        <taxon>Saurischia</taxon>
        <taxon>Theropoda</taxon>
        <taxon>Coelurosauria</taxon>
        <taxon>Aves</taxon>
        <taxon>Neognathae</taxon>
        <taxon>Neoaves</taxon>
        <taxon>Telluraves</taxon>
        <taxon>Australaves</taxon>
        <taxon>Passeriformes</taxon>
        <taxon>Passerellidae</taxon>
        <taxon>Zonotrichia</taxon>
    </lineage>
</organism>
<dbReference type="InterPro" id="IPR008608">
    <property type="entry name" value="Ectropic_vir_integratn_site_2A"/>
</dbReference>
<protein>
    <recommendedName>
        <fullName evidence="5">EVI2A protein</fullName>
    </recommendedName>
</protein>
<evidence type="ECO:0000313" key="4">
    <source>
        <dbReference type="Proteomes" id="UP000694413"/>
    </source>
</evidence>
<feature type="compositionally biased region" description="Polar residues" evidence="1">
    <location>
        <begin position="102"/>
        <end position="175"/>
    </location>
</feature>
<name>A0A8D2N0M8_ZONAL</name>
<keyword evidence="2" id="KW-1133">Transmembrane helix</keyword>
<dbReference type="PANTHER" id="PTHR15568:SF0">
    <property type="entry name" value="PROTEIN EVI2A"/>
    <property type="match status" value="1"/>
</dbReference>
<sequence>MSLQLQVCLKTSALPKSPCCTLMAACIPGANLCTKKSYCQRTKYLKHPCSVDCILARGLNRKMQTTRGSNPGLAFPVMIIFSLWLQTSANHTGYPHLREETWSPTSQNLSESQNRTEASTNSPLSLNFSSQTTPSEMQSTLPSSSSTMAQNPTPSRAKTRSTLPSFSSTMTQNLISPAPSAVSTTGGSEKSSKPKSPMTKETCEDNKSLILICFIIIAVLVFICISLFLSTVIAANKISYLKRAQQGKRRPRSNGDLLATNSLWPTAAGTWQRMPKETSGTELIMQELVSGRDAVNQRKTEDETTEKLTKAADNEQESKEPSQSHKPILTNFVVEI</sequence>
<dbReference type="PANTHER" id="PTHR15568">
    <property type="entry name" value="ECOTROPIC VIRAL INTEGRATION SITE 2A"/>
    <property type="match status" value="1"/>
</dbReference>
<keyword evidence="2" id="KW-0472">Membrane</keyword>
<feature type="compositionally biased region" description="Basic and acidic residues" evidence="1">
    <location>
        <begin position="295"/>
        <end position="323"/>
    </location>
</feature>
<feature type="compositionally biased region" description="Low complexity" evidence="1">
    <location>
        <begin position="183"/>
        <end position="200"/>
    </location>
</feature>
<reference evidence="3" key="1">
    <citation type="submission" date="2025-08" db="UniProtKB">
        <authorList>
            <consortium name="Ensembl"/>
        </authorList>
    </citation>
    <scope>IDENTIFICATION</scope>
</reference>
<feature type="transmembrane region" description="Helical" evidence="2">
    <location>
        <begin position="209"/>
        <end position="235"/>
    </location>
</feature>
<keyword evidence="4" id="KW-1185">Reference proteome</keyword>
<dbReference type="GO" id="GO:0016020">
    <property type="term" value="C:membrane"/>
    <property type="evidence" value="ECO:0007669"/>
    <property type="project" value="InterPro"/>
</dbReference>
<dbReference type="Proteomes" id="UP000694413">
    <property type="component" value="Unassembled WGS sequence"/>
</dbReference>